<name>A0A699YRF1_HAELA</name>
<evidence type="ECO:0000313" key="2">
    <source>
        <dbReference type="Proteomes" id="UP000485058"/>
    </source>
</evidence>
<protein>
    <submittedName>
        <fullName evidence="1">Uncharacterized protein</fullName>
    </submittedName>
</protein>
<reference evidence="1 2" key="1">
    <citation type="submission" date="2020-02" db="EMBL/GenBank/DDBJ databases">
        <title>Draft genome sequence of Haematococcus lacustris strain NIES-144.</title>
        <authorList>
            <person name="Morimoto D."/>
            <person name="Nakagawa S."/>
            <person name="Yoshida T."/>
            <person name="Sawayama S."/>
        </authorList>
    </citation>
    <scope>NUCLEOTIDE SEQUENCE [LARGE SCALE GENOMIC DNA]</scope>
    <source>
        <strain evidence="1 2">NIES-144</strain>
    </source>
</reference>
<keyword evidence="2" id="KW-1185">Reference proteome</keyword>
<evidence type="ECO:0000313" key="1">
    <source>
        <dbReference type="EMBL" id="GFH12171.1"/>
    </source>
</evidence>
<proteinExistence type="predicted"/>
<dbReference type="Proteomes" id="UP000485058">
    <property type="component" value="Unassembled WGS sequence"/>
</dbReference>
<dbReference type="EMBL" id="BLLF01000474">
    <property type="protein sequence ID" value="GFH12171.1"/>
    <property type="molecule type" value="Genomic_DNA"/>
</dbReference>
<sequence length="70" mass="7876">MLKIGLKRWALVETARPRLFSHSNCAASRISTKCQAQALTWAELHYSSRLARWAGLCYYPAAELPALVEV</sequence>
<gene>
    <name evidence="1" type="ORF">HaLaN_07808</name>
</gene>
<dbReference type="AlphaFoldDB" id="A0A699YRF1"/>
<comment type="caution">
    <text evidence="1">The sequence shown here is derived from an EMBL/GenBank/DDBJ whole genome shotgun (WGS) entry which is preliminary data.</text>
</comment>
<organism evidence="1 2">
    <name type="scientific">Haematococcus lacustris</name>
    <name type="common">Green alga</name>
    <name type="synonym">Haematococcus pluvialis</name>
    <dbReference type="NCBI Taxonomy" id="44745"/>
    <lineage>
        <taxon>Eukaryota</taxon>
        <taxon>Viridiplantae</taxon>
        <taxon>Chlorophyta</taxon>
        <taxon>core chlorophytes</taxon>
        <taxon>Chlorophyceae</taxon>
        <taxon>CS clade</taxon>
        <taxon>Chlamydomonadales</taxon>
        <taxon>Haematococcaceae</taxon>
        <taxon>Haematococcus</taxon>
    </lineage>
</organism>
<accession>A0A699YRF1</accession>